<proteinExistence type="predicted"/>
<accession>A0A3G9IYI7</accession>
<sequence>MSTPIAEAPADFGTRVDLVHAMVRRAEAGGVSTPTCVPWVWLTRSGPATVDDLDLTVLAPTMHAFAEADQPLSYVVITRRGWHDPRSGLQRTWVRVRTAPSDPATALTPHR</sequence>
<dbReference type="AlphaFoldDB" id="A0A3G9IYI7"/>
<dbReference type="EMBL" id="AP019307">
    <property type="protein sequence ID" value="BBH16234.1"/>
    <property type="molecule type" value="Genomic_DNA"/>
</dbReference>
<evidence type="ECO:0000313" key="1">
    <source>
        <dbReference type="EMBL" id="BBH16234.1"/>
    </source>
</evidence>
<evidence type="ECO:0000313" key="2">
    <source>
        <dbReference type="Proteomes" id="UP000271573"/>
    </source>
</evidence>
<dbReference type="Proteomes" id="UP000271573">
    <property type="component" value="Chromosome"/>
</dbReference>
<dbReference type="OrthoDB" id="3789324at2"/>
<protein>
    <submittedName>
        <fullName evidence="1">Uncharacterized protein</fullName>
    </submittedName>
</protein>
<dbReference type="RefSeq" id="WP_125566497.1">
    <property type="nucleotide sequence ID" value="NZ_AP019307.1"/>
</dbReference>
<dbReference type="KEGG" id="nbe:Back2_05210"/>
<reference evidence="1 2" key="1">
    <citation type="submission" date="2018-11" db="EMBL/GenBank/DDBJ databases">
        <title>Complete genome sequence of Nocardioides baekrokdamisoli strain KCTC 39748.</title>
        <authorList>
            <person name="Kang S.W."/>
            <person name="Lee K.C."/>
            <person name="Kim K.K."/>
            <person name="Kim J.S."/>
            <person name="Kim D.S."/>
            <person name="Ko S.H."/>
            <person name="Yang S.H."/>
            <person name="Shin Y.K."/>
            <person name="Lee J.S."/>
        </authorList>
    </citation>
    <scope>NUCLEOTIDE SEQUENCE [LARGE SCALE GENOMIC DNA]</scope>
    <source>
        <strain evidence="1 2">KCTC 39748</strain>
    </source>
</reference>
<keyword evidence="2" id="KW-1185">Reference proteome</keyword>
<organism evidence="1 2">
    <name type="scientific">Nocardioides baekrokdamisoli</name>
    <dbReference type="NCBI Taxonomy" id="1804624"/>
    <lineage>
        <taxon>Bacteria</taxon>
        <taxon>Bacillati</taxon>
        <taxon>Actinomycetota</taxon>
        <taxon>Actinomycetes</taxon>
        <taxon>Propionibacteriales</taxon>
        <taxon>Nocardioidaceae</taxon>
        <taxon>Nocardioides</taxon>
    </lineage>
</organism>
<gene>
    <name evidence="1" type="ORF">Back2_05210</name>
</gene>
<name>A0A3G9IYI7_9ACTN</name>